<dbReference type="Pfam" id="PF07505">
    <property type="entry name" value="DUF5131"/>
    <property type="match status" value="1"/>
</dbReference>
<sequence length="170" mass="19578">MAQTKIEWATHSWNPVTGCSPVSDGCINCYAKRMANRLKGRCGYDKDNPFKVTLHPDRLEQPLRWKKPRMIFVCSMGDLFHEDVPDDFIDQIFAVMALCTGHAFLTLTKRPERMRGYICDWQTPFRIAKAIDALIVDEQIKQLREEIRPISGYPGYFISNMGTNSPIFNT</sequence>
<dbReference type="EMBL" id="MWBQ01000149">
    <property type="protein sequence ID" value="OQA55609.1"/>
    <property type="molecule type" value="Genomic_DNA"/>
</dbReference>
<protein>
    <submittedName>
        <fullName evidence="1">Phage protein Gp37/Gp68</fullName>
    </submittedName>
</protein>
<dbReference type="Proteomes" id="UP000485569">
    <property type="component" value="Unassembled WGS sequence"/>
</dbReference>
<comment type="caution">
    <text evidence="1">The sequence shown here is derived from an EMBL/GenBank/DDBJ whole genome shotgun (WGS) entry which is preliminary data.</text>
</comment>
<evidence type="ECO:0000313" key="1">
    <source>
        <dbReference type="EMBL" id="OQA55609.1"/>
    </source>
</evidence>
<reference evidence="1" key="1">
    <citation type="submission" date="2017-02" db="EMBL/GenBank/DDBJ databases">
        <title>Delving into the versatile metabolic prowess of the omnipresent phylum Bacteroidetes.</title>
        <authorList>
            <person name="Nobu M.K."/>
            <person name="Mei R."/>
            <person name="Narihiro T."/>
            <person name="Kuroda K."/>
            <person name="Liu W.-T."/>
        </authorList>
    </citation>
    <scope>NUCLEOTIDE SEQUENCE</scope>
    <source>
        <strain evidence="1">ADurb.Bin276</strain>
    </source>
</reference>
<dbReference type="AlphaFoldDB" id="A0A1V5SM30"/>
<gene>
    <name evidence="1" type="ORF">BWY41_01617</name>
</gene>
<name>A0A1V5SM30_9BACT</name>
<dbReference type="InterPro" id="IPR011101">
    <property type="entry name" value="DUF5131"/>
</dbReference>
<proteinExistence type="predicted"/>
<organism evidence="1">
    <name type="scientific">Candidatus Atribacter allofermentans</name>
    <dbReference type="NCBI Taxonomy" id="1852833"/>
    <lineage>
        <taxon>Bacteria</taxon>
        <taxon>Pseudomonadati</taxon>
        <taxon>Atribacterota</taxon>
        <taxon>Atribacteria</taxon>
        <taxon>Atribacterales</taxon>
        <taxon>Atribacteraceae</taxon>
        <taxon>Atribacter</taxon>
    </lineage>
</organism>
<accession>A0A1V5SM30</accession>